<evidence type="ECO:0000256" key="10">
    <source>
        <dbReference type="HAMAP-Rule" id="MF_01043"/>
    </source>
</evidence>
<evidence type="ECO:0000256" key="9">
    <source>
        <dbReference type="ARBA" id="ARBA00023264"/>
    </source>
</evidence>
<comment type="caution">
    <text evidence="11">The sequence shown here is derived from an EMBL/GenBank/DDBJ whole genome shotgun (WGS) entry which is preliminary data.</text>
</comment>
<comment type="subunit">
    <text evidence="10">Probably interacts with PlsX.</text>
</comment>
<evidence type="ECO:0000256" key="6">
    <source>
        <dbReference type="ARBA" id="ARBA00023098"/>
    </source>
</evidence>
<comment type="function">
    <text evidence="10">Catalyzes the transfer of an acyl group from acyl-phosphate (acyl-PO(4)) to glycerol-3-phosphate (G3P) to form lysophosphatidic acid (LPA). This enzyme utilizes acyl-phosphate as fatty acyl donor, but not acyl-CoA or acyl-ACP.</text>
</comment>
<feature type="transmembrane region" description="Helical" evidence="10">
    <location>
        <begin position="149"/>
        <end position="169"/>
    </location>
</feature>
<dbReference type="GO" id="GO:0005886">
    <property type="term" value="C:plasma membrane"/>
    <property type="evidence" value="ECO:0007669"/>
    <property type="project" value="UniProtKB-SubCell"/>
</dbReference>
<dbReference type="GO" id="GO:0008654">
    <property type="term" value="P:phospholipid biosynthetic process"/>
    <property type="evidence" value="ECO:0007669"/>
    <property type="project" value="UniProtKB-UniRule"/>
</dbReference>
<evidence type="ECO:0000256" key="7">
    <source>
        <dbReference type="ARBA" id="ARBA00023136"/>
    </source>
</evidence>
<evidence type="ECO:0000256" key="8">
    <source>
        <dbReference type="ARBA" id="ARBA00023209"/>
    </source>
</evidence>
<comment type="pathway">
    <text evidence="10">Lipid metabolism; phospholipid metabolism.</text>
</comment>
<feature type="transmembrane region" description="Helical" evidence="10">
    <location>
        <begin position="175"/>
        <end position="192"/>
    </location>
</feature>
<evidence type="ECO:0000256" key="5">
    <source>
        <dbReference type="ARBA" id="ARBA00022989"/>
    </source>
</evidence>
<gene>
    <name evidence="10" type="primary">plsY</name>
    <name evidence="11" type="ORF">DES53_10333</name>
</gene>
<reference evidence="11 12" key="1">
    <citation type="submission" date="2018-06" db="EMBL/GenBank/DDBJ databases">
        <title>Genomic Encyclopedia of Type Strains, Phase IV (KMG-IV): sequencing the most valuable type-strain genomes for metagenomic binning, comparative biology and taxonomic classification.</title>
        <authorList>
            <person name="Goeker M."/>
        </authorList>
    </citation>
    <scope>NUCLEOTIDE SEQUENCE [LARGE SCALE GENOMIC DNA]</scope>
    <source>
        <strain evidence="11 12">DSM 25532</strain>
    </source>
</reference>
<keyword evidence="12" id="KW-1185">Reference proteome</keyword>
<evidence type="ECO:0000313" key="11">
    <source>
        <dbReference type="EMBL" id="RBP45038.1"/>
    </source>
</evidence>
<keyword evidence="2 10" id="KW-0444">Lipid biosynthesis</keyword>
<keyword evidence="5 10" id="KW-1133">Transmembrane helix</keyword>
<dbReference type="GO" id="GO:0043772">
    <property type="term" value="F:acyl-phosphate glycerol-3-phosphate acyltransferase activity"/>
    <property type="evidence" value="ECO:0007669"/>
    <property type="project" value="UniProtKB-UniRule"/>
</dbReference>
<name>A0A366HQG9_9BACT</name>
<protein>
    <recommendedName>
        <fullName evidence="10">Glycerol-3-phosphate acyltransferase</fullName>
    </recommendedName>
    <alternativeName>
        <fullName evidence="10">Acyl-PO4 G3P acyltransferase</fullName>
    </alternativeName>
    <alternativeName>
        <fullName evidence="10">Acyl-phosphate--glycerol-3-phosphate acyltransferase</fullName>
    </alternativeName>
    <alternativeName>
        <fullName evidence="10">G3P acyltransferase</fullName>
        <shortName evidence="10">GPAT</shortName>
        <ecNumber evidence="10">2.3.1.275</ecNumber>
    </alternativeName>
    <alternativeName>
        <fullName evidence="10">Lysophosphatidic acid synthase</fullName>
        <shortName evidence="10">LPA synthase</shortName>
    </alternativeName>
</protein>
<dbReference type="NCBIfam" id="TIGR00023">
    <property type="entry name" value="glycerol-3-phosphate 1-O-acyltransferase PlsY"/>
    <property type="match status" value="1"/>
</dbReference>
<organism evidence="11 12">
    <name type="scientific">Roseimicrobium gellanilyticum</name>
    <dbReference type="NCBI Taxonomy" id="748857"/>
    <lineage>
        <taxon>Bacteria</taxon>
        <taxon>Pseudomonadati</taxon>
        <taxon>Verrucomicrobiota</taxon>
        <taxon>Verrucomicrobiia</taxon>
        <taxon>Verrucomicrobiales</taxon>
        <taxon>Verrucomicrobiaceae</taxon>
        <taxon>Roseimicrobium</taxon>
    </lineage>
</organism>
<keyword evidence="7 10" id="KW-0472">Membrane</keyword>
<dbReference type="AlphaFoldDB" id="A0A366HQG9"/>
<evidence type="ECO:0000256" key="3">
    <source>
        <dbReference type="ARBA" id="ARBA00022679"/>
    </source>
</evidence>
<dbReference type="UniPathway" id="UPA00085"/>
<comment type="subcellular location">
    <subcellularLocation>
        <location evidence="10">Cell membrane</location>
        <topology evidence="10">Multi-pass membrane protein</topology>
    </subcellularLocation>
</comment>
<evidence type="ECO:0000256" key="4">
    <source>
        <dbReference type="ARBA" id="ARBA00022692"/>
    </source>
</evidence>
<dbReference type="OrthoDB" id="9777124at2"/>
<evidence type="ECO:0000256" key="2">
    <source>
        <dbReference type="ARBA" id="ARBA00022516"/>
    </source>
</evidence>
<dbReference type="InterPro" id="IPR003811">
    <property type="entry name" value="G3P_acylTferase_PlsY"/>
</dbReference>
<dbReference type="Pfam" id="PF02660">
    <property type="entry name" value="G3P_acyltransf"/>
    <property type="match status" value="1"/>
</dbReference>
<dbReference type="Proteomes" id="UP000253426">
    <property type="component" value="Unassembled WGS sequence"/>
</dbReference>
<proteinExistence type="inferred from homology"/>
<keyword evidence="4 10" id="KW-0812">Transmembrane</keyword>
<feature type="transmembrane region" description="Helical" evidence="10">
    <location>
        <begin position="118"/>
        <end position="142"/>
    </location>
</feature>
<comment type="catalytic activity">
    <reaction evidence="10">
        <text>an acyl phosphate + sn-glycerol 3-phosphate = a 1-acyl-sn-glycero-3-phosphate + phosphate</text>
        <dbReference type="Rhea" id="RHEA:34075"/>
        <dbReference type="ChEBI" id="CHEBI:43474"/>
        <dbReference type="ChEBI" id="CHEBI:57597"/>
        <dbReference type="ChEBI" id="CHEBI:57970"/>
        <dbReference type="ChEBI" id="CHEBI:59918"/>
        <dbReference type="EC" id="2.3.1.275"/>
    </reaction>
</comment>
<dbReference type="PANTHER" id="PTHR30309">
    <property type="entry name" value="INNER MEMBRANE PROTEIN YGIH"/>
    <property type="match status" value="1"/>
</dbReference>
<keyword evidence="3 10" id="KW-0808">Transferase</keyword>
<dbReference type="PANTHER" id="PTHR30309:SF0">
    <property type="entry name" value="GLYCEROL-3-PHOSPHATE ACYLTRANSFERASE-RELATED"/>
    <property type="match status" value="1"/>
</dbReference>
<keyword evidence="9 10" id="KW-1208">Phospholipid metabolism</keyword>
<keyword evidence="1 10" id="KW-1003">Cell membrane</keyword>
<keyword evidence="11" id="KW-0012">Acyltransferase</keyword>
<dbReference type="RefSeq" id="WP_113958184.1">
    <property type="nucleotide sequence ID" value="NZ_QNRR01000003.1"/>
</dbReference>
<comment type="similarity">
    <text evidence="10">Belongs to the PlsY family.</text>
</comment>
<sequence>MPPLLPTFCLVALAWFCGSLPFGYWAGRLKGIDIRKHGSGNIGATNVIRVLGKKIGLPVFVLDALKGFVPVFVASWWMQHREGTDINTATLVAALCAAASVLGHMFTFWLGFKGGKGVATTAGAMLGLAPLVLLIAIIVWVIAFYTTRYVALASILAGFTLPTAAAILMTINGTWNYVLLAFGIVIAVLVLVRHRSNISRMLAGTENRFERKEKKS</sequence>
<dbReference type="SMART" id="SM01207">
    <property type="entry name" value="G3P_acyltransf"/>
    <property type="match status" value="1"/>
</dbReference>
<accession>A0A366HQG9</accession>
<evidence type="ECO:0000256" key="1">
    <source>
        <dbReference type="ARBA" id="ARBA00022475"/>
    </source>
</evidence>
<keyword evidence="8 10" id="KW-0594">Phospholipid biosynthesis</keyword>
<dbReference type="EC" id="2.3.1.275" evidence="10"/>
<dbReference type="HAMAP" id="MF_01043">
    <property type="entry name" value="PlsY"/>
    <property type="match status" value="1"/>
</dbReference>
<feature type="transmembrane region" description="Helical" evidence="10">
    <location>
        <begin position="89"/>
        <end position="112"/>
    </location>
</feature>
<keyword evidence="6 10" id="KW-0443">Lipid metabolism</keyword>
<dbReference type="EMBL" id="QNRR01000003">
    <property type="protein sequence ID" value="RBP45038.1"/>
    <property type="molecule type" value="Genomic_DNA"/>
</dbReference>
<evidence type="ECO:0000313" key="12">
    <source>
        <dbReference type="Proteomes" id="UP000253426"/>
    </source>
</evidence>